<evidence type="ECO:0000313" key="1">
    <source>
        <dbReference type="EMBL" id="MBY5958252.1"/>
    </source>
</evidence>
<dbReference type="EMBL" id="JAHVHU010000008">
    <property type="protein sequence ID" value="MBY5958252.1"/>
    <property type="molecule type" value="Genomic_DNA"/>
</dbReference>
<proteinExistence type="predicted"/>
<protein>
    <submittedName>
        <fullName evidence="1">Uncharacterized protein</fullName>
    </submittedName>
</protein>
<accession>A0A953HMA4</accession>
<dbReference type="RefSeq" id="WP_222579790.1">
    <property type="nucleotide sequence ID" value="NZ_JAHVHU010000008.1"/>
</dbReference>
<organism evidence="1 2">
    <name type="scientific">Membranihabitans marinus</name>
    <dbReference type="NCBI Taxonomy" id="1227546"/>
    <lineage>
        <taxon>Bacteria</taxon>
        <taxon>Pseudomonadati</taxon>
        <taxon>Bacteroidota</taxon>
        <taxon>Saprospiria</taxon>
        <taxon>Saprospirales</taxon>
        <taxon>Saprospiraceae</taxon>
        <taxon>Membranihabitans</taxon>
    </lineage>
</organism>
<sequence length="93" mass="10618">MRTGRETGTTNQIAIPTSGIVTYNELFYYVNGSRLVSLDPEGLKITWSYTPQRRNSSNYGNQFPHRDGIAIDPENKLLYTTDKRYALCIELPD</sequence>
<dbReference type="Proteomes" id="UP000753961">
    <property type="component" value="Unassembled WGS sequence"/>
</dbReference>
<evidence type="ECO:0000313" key="2">
    <source>
        <dbReference type="Proteomes" id="UP000753961"/>
    </source>
</evidence>
<dbReference type="SUPFAM" id="SSF63825">
    <property type="entry name" value="YWTD domain"/>
    <property type="match status" value="1"/>
</dbReference>
<keyword evidence="2" id="KW-1185">Reference proteome</keyword>
<name>A0A953HMA4_9BACT</name>
<gene>
    <name evidence="1" type="ORF">KUV50_08930</name>
</gene>
<reference evidence="1" key="1">
    <citation type="submission" date="2021-06" db="EMBL/GenBank/DDBJ databases">
        <title>44 bacteria genomes isolated from Dapeng, Shenzhen.</title>
        <authorList>
            <person name="Zheng W."/>
            <person name="Yu S."/>
            <person name="Huang Y."/>
        </authorList>
    </citation>
    <scope>NUCLEOTIDE SEQUENCE</scope>
    <source>
        <strain evidence="1">DP5N28-2</strain>
    </source>
</reference>
<dbReference type="AlphaFoldDB" id="A0A953HMA4"/>
<comment type="caution">
    <text evidence="1">The sequence shown here is derived from an EMBL/GenBank/DDBJ whole genome shotgun (WGS) entry which is preliminary data.</text>
</comment>